<dbReference type="PANTHER" id="PTHR11010">
    <property type="entry name" value="PROTEASE S28 PRO-X CARBOXYPEPTIDASE-RELATED"/>
    <property type="match status" value="1"/>
</dbReference>
<dbReference type="InterPro" id="IPR042269">
    <property type="entry name" value="Ser_carbopepase_S28_SKS"/>
</dbReference>
<dbReference type="FunFam" id="1.20.120.980:FF:000003">
    <property type="entry name" value="Serine protease 16"/>
    <property type="match status" value="1"/>
</dbReference>
<dbReference type="GO" id="GO:0008239">
    <property type="term" value="F:dipeptidyl-peptidase activity"/>
    <property type="evidence" value="ECO:0007669"/>
    <property type="project" value="TreeGrafter"/>
</dbReference>
<keyword evidence="5" id="KW-0325">Glycoprotein</keyword>
<dbReference type="InterPro" id="IPR029058">
    <property type="entry name" value="AB_hydrolase_fold"/>
</dbReference>
<dbReference type="GO" id="GO:0070008">
    <property type="term" value="F:serine-type exopeptidase activity"/>
    <property type="evidence" value="ECO:0007669"/>
    <property type="project" value="InterPro"/>
</dbReference>
<dbReference type="PANTHER" id="PTHR11010:SF117">
    <property type="entry name" value="SERINE PROTEASE 16"/>
    <property type="match status" value="1"/>
</dbReference>
<dbReference type="EMBL" id="GDHC01017256">
    <property type="protein sequence ID" value="JAQ01373.1"/>
    <property type="molecule type" value="Transcribed_RNA"/>
</dbReference>
<name>A0A146KY57_LYGHE</name>
<comment type="similarity">
    <text evidence="1">Belongs to the peptidase S28 family.</text>
</comment>
<dbReference type="SUPFAM" id="SSF53474">
    <property type="entry name" value="alpha/beta-Hydrolases"/>
    <property type="match status" value="1"/>
</dbReference>
<organism evidence="7">
    <name type="scientific">Lygus hesperus</name>
    <name type="common">Western plant bug</name>
    <dbReference type="NCBI Taxonomy" id="30085"/>
    <lineage>
        <taxon>Eukaryota</taxon>
        <taxon>Metazoa</taxon>
        <taxon>Ecdysozoa</taxon>
        <taxon>Arthropoda</taxon>
        <taxon>Hexapoda</taxon>
        <taxon>Insecta</taxon>
        <taxon>Pterygota</taxon>
        <taxon>Neoptera</taxon>
        <taxon>Paraneoptera</taxon>
        <taxon>Hemiptera</taxon>
        <taxon>Heteroptera</taxon>
        <taxon>Panheteroptera</taxon>
        <taxon>Cimicomorpha</taxon>
        <taxon>Miridae</taxon>
        <taxon>Mirini</taxon>
        <taxon>Lygus</taxon>
    </lineage>
</organism>
<dbReference type="GO" id="GO:0006508">
    <property type="term" value="P:proteolysis"/>
    <property type="evidence" value="ECO:0007669"/>
    <property type="project" value="UniProtKB-KW"/>
</dbReference>
<evidence type="ECO:0000313" key="7">
    <source>
        <dbReference type="EMBL" id="JAQ01373.1"/>
    </source>
</evidence>
<keyword evidence="6" id="KW-0472">Membrane</keyword>
<keyword evidence="4" id="KW-0378">Hydrolase</keyword>
<keyword evidence="6" id="KW-0812">Transmembrane</keyword>
<proteinExistence type="inferred from homology"/>
<accession>A0A146KY57</accession>
<dbReference type="AlphaFoldDB" id="A0A146KY57"/>
<keyword evidence="2 7" id="KW-0645">Protease</keyword>
<evidence type="ECO:0000256" key="6">
    <source>
        <dbReference type="SAM" id="Phobius"/>
    </source>
</evidence>
<keyword evidence="6" id="KW-1133">Transmembrane helix</keyword>
<gene>
    <name evidence="7" type="primary">K12H4.7_11</name>
    <name evidence="7" type="ORF">g.74682</name>
</gene>
<dbReference type="InterPro" id="IPR008758">
    <property type="entry name" value="Peptidase_S28"/>
</dbReference>
<feature type="transmembrane region" description="Helical" evidence="6">
    <location>
        <begin position="21"/>
        <end position="42"/>
    </location>
</feature>
<evidence type="ECO:0000256" key="2">
    <source>
        <dbReference type="ARBA" id="ARBA00022670"/>
    </source>
</evidence>
<keyword evidence="3" id="KW-0732">Signal</keyword>
<feature type="non-terminal residue" evidence="7">
    <location>
        <position position="1"/>
    </location>
</feature>
<dbReference type="Gene3D" id="3.40.50.1820">
    <property type="entry name" value="alpha/beta hydrolase"/>
    <property type="match status" value="1"/>
</dbReference>
<sequence length="525" mass="59673">YLASRLYMTQLRLEVHWRSCLFRVAIMKCSSLSIFVLLYFTLFHKTFGWRVSHLRHRRRLLGEPAGVPKNSMPAPDHWFTQKLDHFDPLNNNTWKQRYQVNETFFGKKLDSPVFLMIGGEGSISSKWMAAGAWQIYAEKYEALCIQLEHRYYGKSWPLPDMSTENLRFLSSEQALADLAYFIEGMIVKYGLIRSNKWILFGGSYPGSLAAWARSKYAHLVHASISSSGPLVAVADFKEYNEVVKDALASVSEDCADQVHQAALHLEKLVEHPVGGKIISRLFNLCTPLDVMNKKDVSTLAETLAGNIDEVVQYNKDNRITSDPTPAFTIDDVCAKMINRGIGTPLERYAAFSKMMLKRNNESCLDVTYKNMIKDLRNVTFADTEGAGGRQWTYQTCTEFGFFQTTSSRSELFGSLFDVNYFIDQCRDIFGEGFNKNTLLDGIERTNTLYGGREIGVYRVMFVHGSIDPWHALGITESLFPRTPAVFINGTAHCANMYPPSPNDLPELKMARVKINNHIGNWLMKN</sequence>
<protein>
    <submittedName>
        <fullName evidence="7">Putative serine protease K12H4.7</fullName>
    </submittedName>
</protein>
<reference evidence="7" key="1">
    <citation type="journal article" date="2016" name="Gigascience">
        <title>De novo construction of an expanded transcriptome assembly for the western tarnished plant bug, Lygus hesperus.</title>
        <authorList>
            <person name="Tassone E.E."/>
            <person name="Geib S.M."/>
            <person name="Hall B."/>
            <person name="Fabrick J.A."/>
            <person name="Brent C.S."/>
            <person name="Hull J.J."/>
        </authorList>
    </citation>
    <scope>NUCLEOTIDE SEQUENCE</scope>
</reference>
<evidence type="ECO:0000256" key="5">
    <source>
        <dbReference type="ARBA" id="ARBA00023180"/>
    </source>
</evidence>
<evidence type="ECO:0000256" key="1">
    <source>
        <dbReference type="ARBA" id="ARBA00011079"/>
    </source>
</evidence>
<dbReference type="Gene3D" id="1.20.120.980">
    <property type="entry name" value="Serine carboxypeptidase S28, SKS domain"/>
    <property type="match status" value="1"/>
</dbReference>
<evidence type="ECO:0000256" key="4">
    <source>
        <dbReference type="ARBA" id="ARBA00022801"/>
    </source>
</evidence>
<evidence type="ECO:0000256" key="3">
    <source>
        <dbReference type="ARBA" id="ARBA00022729"/>
    </source>
</evidence>
<dbReference type="Pfam" id="PF05577">
    <property type="entry name" value="Peptidase_S28"/>
    <property type="match status" value="1"/>
</dbReference>